<accession>A6HHN7</accession>
<sequence>MRCPWEPWSRGHSLGHRWGEGCMGGTGPSSQLLRRQYEGHRVRPARPTEGTQSQPKQLRLCLKILTEQTYLSGDRNELNCGVRLPRG</sequence>
<reference evidence="1 2" key="1">
    <citation type="submission" date="2005-07" db="EMBL/GenBank/DDBJ databases">
        <authorList>
            <person name="Mural R.J."/>
            <person name="Li P.W."/>
            <person name="Adams M.D."/>
            <person name="Amanatides P.G."/>
            <person name="Baden-Tillson H."/>
            <person name="Barnstead M."/>
            <person name="Chin S.H."/>
            <person name="Dew I."/>
            <person name="Evans C.A."/>
            <person name="Ferriera S."/>
            <person name="Flanigan M."/>
            <person name="Fosler C."/>
            <person name="Glodek A."/>
            <person name="Gu Z."/>
            <person name="Holt R.A."/>
            <person name="Jennings D."/>
            <person name="Kraft C.L."/>
            <person name="Lu F."/>
            <person name="Nguyen T."/>
            <person name="Nusskern D.R."/>
            <person name="Pfannkoch C.M."/>
            <person name="Sitter C."/>
            <person name="Sutton G.G."/>
            <person name="Venter J.C."/>
            <person name="Wang Z."/>
            <person name="Woodage T."/>
            <person name="Zheng X.H."/>
            <person name="Zhong F."/>
        </authorList>
    </citation>
    <scope>NUCLEOTIDE SEQUENCE [LARGE SCALE GENOMIC DNA]</scope>
    <source>
        <strain>BN</strain>
        <strain evidence="2">Sprague-Dawley</strain>
    </source>
</reference>
<dbReference type="EMBL" id="CH473948">
    <property type="protein sequence ID" value="EDM05542.1"/>
    <property type="molecule type" value="Genomic_DNA"/>
</dbReference>
<protein>
    <submittedName>
        <fullName evidence="1">RCG35338</fullName>
    </submittedName>
</protein>
<dbReference type="AlphaFoldDB" id="A6HHN7"/>
<organism evidence="1 2">
    <name type="scientific">Rattus norvegicus</name>
    <name type="common">Rat</name>
    <dbReference type="NCBI Taxonomy" id="10116"/>
    <lineage>
        <taxon>Eukaryota</taxon>
        <taxon>Metazoa</taxon>
        <taxon>Chordata</taxon>
        <taxon>Craniata</taxon>
        <taxon>Vertebrata</taxon>
        <taxon>Euteleostomi</taxon>
        <taxon>Mammalia</taxon>
        <taxon>Eutheria</taxon>
        <taxon>Euarchontoglires</taxon>
        <taxon>Glires</taxon>
        <taxon>Rodentia</taxon>
        <taxon>Myomorpha</taxon>
        <taxon>Muroidea</taxon>
        <taxon>Muridae</taxon>
        <taxon>Murinae</taxon>
        <taxon>Rattus</taxon>
    </lineage>
</organism>
<dbReference type="Proteomes" id="UP000234681">
    <property type="component" value="Chromosome 10"/>
</dbReference>
<name>A6HHN7_RAT</name>
<proteinExistence type="predicted"/>
<evidence type="ECO:0000313" key="2">
    <source>
        <dbReference type="Proteomes" id="UP000234681"/>
    </source>
</evidence>
<evidence type="ECO:0000313" key="1">
    <source>
        <dbReference type="EMBL" id="EDM05542.1"/>
    </source>
</evidence>
<gene>
    <name evidence="1" type="ORF">rCG_35338</name>
</gene>